<feature type="transmembrane region" description="Helical" evidence="1">
    <location>
        <begin position="22"/>
        <end position="42"/>
    </location>
</feature>
<geneLocation type="plasmid" evidence="2 3">
    <name>pP742402</name>
</geneLocation>
<accession>B7KMG6</accession>
<organism evidence="2 3">
    <name type="scientific">Gloeothece citriformis (strain PCC 7424)</name>
    <name type="common">Cyanothece sp. (strain PCC 7424)</name>
    <dbReference type="NCBI Taxonomy" id="65393"/>
    <lineage>
        <taxon>Bacteria</taxon>
        <taxon>Bacillati</taxon>
        <taxon>Cyanobacteriota</taxon>
        <taxon>Cyanophyceae</taxon>
        <taxon>Oscillatoriophycideae</taxon>
        <taxon>Chroococcales</taxon>
        <taxon>Aphanothecaceae</taxon>
        <taxon>Gloeothece</taxon>
        <taxon>Gloeothece citriformis</taxon>
    </lineage>
</organism>
<protein>
    <submittedName>
        <fullName evidence="2">Uncharacterized protein</fullName>
    </submittedName>
</protein>
<dbReference type="RefSeq" id="WP_012599495.1">
    <property type="nucleotide sequence ID" value="NC_011737.1"/>
</dbReference>
<keyword evidence="1" id="KW-0472">Membrane</keyword>
<feature type="transmembrane region" description="Helical" evidence="1">
    <location>
        <begin position="49"/>
        <end position="68"/>
    </location>
</feature>
<dbReference type="OrthoDB" id="582240at2"/>
<evidence type="ECO:0000313" key="2">
    <source>
        <dbReference type="EMBL" id="ACK73988.1"/>
    </source>
</evidence>
<keyword evidence="3" id="KW-1185">Reference proteome</keyword>
<reference evidence="3" key="1">
    <citation type="journal article" date="2011" name="MBio">
        <title>Novel metabolic attributes of the genus Cyanothece, comprising a group of unicellular nitrogen-fixing Cyanobacteria.</title>
        <authorList>
            <person name="Bandyopadhyay A."/>
            <person name="Elvitigala T."/>
            <person name="Welsh E."/>
            <person name="Stockel J."/>
            <person name="Liberton M."/>
            <person name="Min H."/>
            <person name="Sherman L.A."/>
            <person name="Pakrasi H.B."/>
        </authorList>
    </citation>
    <scope>NUCLEOTIDE SEQUENCE [LARGE SCALE GENOMIC DNA]</scope>
    <source>
        <strain evidence="3">PCC 7424</strain>
        <plasmid evidence="3">pP742402</plasmid>
    </source>
</reference>
<dbReference type="KEGG" id="cyc:PCC7424_5410"/>
<sequence length="168" mass="19030">MKILQLKEALISFISWFGWLSYIFWLFCYVILMIFVGVLILLMPITAYIVFSFTSAMSRLVLGGIAIGDTKPSYHREFELTPSDGMGYSLATAITSIAHLIFSLILLFPLKLFIANHTGMPMETPIAELPSYILESINHLRPPHRFSLYCGIISVPLIITLYFSLTRT</sequence>
<feature type="transmembrane region" description="Helical" evidence="1">
    <location>
        <begin position="146"/>
        <end position="165"/>
    </location>
</feature>
<gene>
    <name evidence="2" type="ordered locus">PCC7424_5410</name>
</gene>
<dbReference type="HOGENOM" id="CLU_1583776_0_0_3"/>
<evidence type="ECO:0000256" key="1">
    <source>
        <dbReference type="SAM" id="Phobius"/>
    </source>
</evidence>
<dbReference type="EMBL" id="CP001293">
    <property type="protein sequence ID" value="ACK73988.1"/>
    <property type="molecule type" value="Genomic_DNA"/>
</dbReference>
<keyword evidence="1" id="KW-1133">Transmembrane helix</keyword>
<feature type="transmembrane region" description="Helical" evidence="1">
    <location>
        <begin position="88"/>
        <end position="110"/>
    </location>
</feature>
<dbReference type="Proteomes" id="UP000002384">
    <property type="component" value="Plasmid pP742402"/>
</dbReference>
<keyword evidence="2" id="KW-0614">Plasmid</keyword>
<evidence type="ECO:0000313" key="3">
    <source>
        <dbReference type="Proteomes" id="UP000002384"/>
    </source>
</evidence>
<dbReference type="AlphaFoldDB" id="B7KMG6"/>
<proteinExistence type="predicted"/>
<name>B7KMG6_GLOC7</name>
<keyword evidence="1" id="KW-0812">Transmembrane</keyword>